<feature type="transmembrane region" description="Helical" evidence="1">
    <location>
        <begin position="20"/>
        <end position="41"/>
    </location>
</feature>
<dbReference type="Proteomes" id="UP000316304">
    <property type="component" value="Unassembled WGS sequence"/>
</dbReference>
<dbReference type="RefSeq" id="WP_146596629.1">
    <property type="nucleotide sequence ID" value="NZ_SJPT01000009.1"/>
</dbReference>
<proteinExistence type="predicted"/>
<dbReference type="EMBL" id="SJPT01000009">
    <property type="protein sequence ID" value="TWU20082.1"/>
    <property type="molecule type" value="Genomic_DNA"/>
</dbReference>
<keyword evidence="1" id="KW-0812">Transmembrane</keyword>
<dbReference type="OrthoDB" id="251754at2"/>
<feature type="domain" description="DUF1559" evidence="2">
    <location>
        <begin position="42"/>
        <end position="291"/>
    </location>
</feature>
<dbReference type="InterPro" id="IPR045584">
    <property type="entry name" value="Pilin-like"/>
</dbReference>
<dbReference type="SUPFAM" id="SSF54523">
    <property type="entry name" value="Pili subunits"/>
    <property type="match status" value="1"/>
</dbReference>
<dbReference type="InterPro" id="IPR012902">
    <property type="entry name" value="N_methyl_site"/>
</dbReference>
<keyword evidence="1" id="KW-0472">Membrane</keyword>
<dbReference type="InterPro" id="IPR011453">
    <property type="entry name" value="DUF1559"/>
</dbReference>
<dbReference type="AlphaFoldDB" id="A0A5C6C7H0"/>
<dbReference type="PANTHER" id="PTHR30093:SF2">
    <property type="entry name" value="TYPE II SECRETION SYSTEM PROTEIN H"/>
    <property type="match status" value="1"/>
</dbReference>
<dbReference type="NCBIfam" id="TIGR04294">
    <property type="entry name" value="pre_pil_HX9DG"/>
    <property type="match status" value="1"/>
</dbReference>
<keyword evidence="1" id="KW-1133">Transmembrane helix</keyword>
<dbReference type="Gene3D" id="3.30.700.10">
    <property type="entry name" value="Glycoprotein, Type 4 Pilin"/>
    <property type="match status" value="1"/>
</dbReference>
<evidence type="ECO:0000256" key="1">
    <source>
        <dbReference type="SAM" id="Phobius"/>
    </source>
</evidence>
<accession>A0A5C6C7H0</accession>
<name>A0A5C6C7H0_9BACT</name>
<dbReference type="Pfam" id="PF07596">
    <property type="entry name" value="SBP_bac_10"/>
    <property type="match status" value="1"/>
</dbReference>
<reference evidence="3 4" key="1">
    <citation type="submission" date="2019-02" db="EMBL/GenBank/DDBJ databases">
        <title>Deep-cultivation of Planctomycetes and their phenomic and genomic characterization uncovers novel biology.</title>
        <authorList>
            <person name="Wiegand S."/>
            <person name="Jogler M."/>
            <person name="Boedeker C."/>
            <person name="Pinto D."/>
            <person name="Vollmers J."/>
            <person name="Rivas-Marin E."/>
            <person name="Kohn T."/>
            <person name="Peeters S.H."/>
            <person name="Heuer A."/>
            <person name="Rast P."/>
            <person name="Oberbeckmann S."/>
            <person name="Bunk B."/>
            <person name="Jeske O."/>
            <person name="Meyerdierks A."/>
            <person name="Storesund J.E."/>
            <person name="Kallscheuer N."/>
            <person name="Luecker S."/>
            <person name="Lage O.M."/>
            <person name="Pohl T."/>
            <person name="Merkel B.J."/>
            <person name="Hornburger P."/>
            <person name="Mueller R.-W."/>
            <person name="Bruemmer F."/>
            <person name="Labrenz M."/>
            <person name="Spormann A.M."/>
            <person name="Op Den Camp H."/>
            <person name="Overmann J."/>
            <person name="Amann R."/>
            <person name="Jetten M.S.M."/>
            <person name="Mascher T."/>
            <person name="Medema M.H."/>
            <person name="Devos D.P."/>
            <person name="Kaster A.-K."/>
            <person name="Ovreas L."/>
            <person name="Rohde M."/>
            <person name="Galperin M.Y."/>
            <person name="Jogler C."/>
        </authorList>
    </citation>
    <scope>NUCLEOTIDE SEQUENCE [LARGE SCALE GENOMIC DNA]</scope>
    <source>
        <strain evidence="3 4">Pla52o</strain>
    </source>
</reference>
<evidence type="ECO:0000313" key="3">
    <source>
        <dbReference type="EMBL" id="TWU20082.1"/>
    </source>
</evidence>
<dbReference type="InterPro" id="IPR027558">
    <property type="entry name" value="Pre_pil_HX9DG_C"/>
</dbReference>
<organism evidence="3 4">
    <name type="scientific">Novipirellula galeiformis</name>
    <dbReference type="NCBI Taxonomy" id="2528004"/>
    <lineage>
        <taxon>Bacteria</taxon>
        <taxon>Pseudomonadati</taxon>
        <taxon>Planctomycetota</taxon>
        <taxon>Planctomycetia</taxon>
        <taxon>Pirellulales</taxon>
        <taxon>Pirellulaceae</taxon>
        <taxon>Novipirellula</taxon>
    </lineage>
</organism>
<dbReference type="Pfam" id="PF07963">
    <property type="entry name" value="N_methyl"/>
    <property type="match status" value="1"/>
</dbReference>
<evidence type="ECO:0000313" key="4">
    <source>
        <dbReference type="Proteomes" id="UP000316304"/>
    </source>
</evidence>
<gene>
    <name evidence="3" type="ORF">Pla52o_45960</name>
</gene>
<sequence>MSRTSIERTKRTWRNPGFTLVELLVVIAIIGVLVGLLLPAVQSAREAARRMQCSNNLKQLGLALHTYHDTLGSFPPGHTLSRVNLSDGFTWPIFLWPYIEQGALYDQLNFSSNFGGCYGWNEPIMETALAAFQCPSGGESEFGHPCRVRNSYVCNTGIGHLKKELQPSQQPGVFMQNRGLKIRDITDGTTNTIGISEIIKLSGYDYRGAWSYTEGSHYQHDRTPNTRIPDEVRNGMCTTADANHPEAPCIGTYNNHATRNILLSARSRHPGGVQVLLMDGATRFISESVNLQTWQALGTTAGYEVVGEF</sequence>
<dbReference type="PANTHER" id="PTHR30093">
    <property type="entry name" value="GENERAL SECRETION PATHWAY PROTEIN G"/>
    <property type="match status" value="1"/>
</dbReference>
<evidence type="ECO:0000259" key="2">
    <source>
        <dbReference type="Pfam" id="PF07596"/>
    </source>
</evidence>
<comment type="caution">
    <text evidence="3">The sequence shown here is derived from an EMBL/GenBank/DDBJ whole genome shotgun (WGS) entry which is preliminary data.</text>
</comment>
<protein>
    <recommendedName>
        <fullName evidence="2">DUF1559 domain-containing protein</fullName>
    </recommendedName>
</protein>
<dbReference type="NCBIfam" id="TIGR02532">
    <property type="entry name" value="IV_pilin_GFxxxE"/>
    <property type="match status" value="1"/>
</dbReference>
<keyword evidence="4" id="KW-1185">Reference proteome</keyword>